<dbReference type="OrthoDB" id="439792at2759"/>
<comment type="caution">
    <text evidence="6">The sequence shown here is derived from an EMBL/GenBank/DDBJ whole genome shotgun (WGS) entry which is preliminary data.</text>
</comment>
<dbReference type="GO" id="GO:0005524">
    <property type="term" value="F:ATP binding"/>
    <property type="evidence" value="ECO:0007669"/>
    <property type="project" value="InterPro"/>
</dbReference>
<evidence type="ECO:0000256" key="1">
    <source>
        <dbReference type="ARBA" id="ARBA00022679"/>
    </source>
</evidence>
<protein>
    <recommendedName>
        <fullName evidence="5">Adenylate kinase active site lid domain-containing protein</fullName>
    </recommendedName>
</protein>
<keyword evidence="7" id="KW-1185">Reference proteome</keyword>
<dbReference type="EMBL" id="LIAE01007971">
    <property type="protein sequence ID" value="PAV76054.1"/>
    <property type="molecule type" value="Genomic_DNA"/>
</dbReference>
<dbReference type="HAMAP" id="MF_00235">
    <property type="entry name" value="Adenylate_kinase_Adk"/>
    <property type="match status" value="1"/>
</dbReference>
<evidence type="ECO:0000256" key="4">
    <source>
        <dbReference type="RuleBase" id="RU003330"/>
    </source>
</evidence>
<name>A0A2A2KQ33_9BILA</name>
<evidence type="ECO:0000256" key="3">
    <source>
        <dbReference type="ARBA" id="ARBA00022777"/>
    </source>
</evidence>
<keyword evidence="1 4" id="KW-0808">Transferase</keyword>
<evidence type="ECO:0000313" key="6">
    <source>
        <dbReference type="EMBL" id="PAV76054.1"/>
    </source>
</evidence>
<keyword evidence="2" id="KW-0547">Nucleotide-binding</keyword>
<dbReference type="SUPFAM" id="SSF52540">
    <property type="entry name" value="P-loop containing nucleoside triphosphate hydrolases"/>
    <property type="match status" value="1"/>
</dbReference>
<dbReference type="InterPro" id="IPR007862">
    <property type="entry name" value="Adenylate_kinase_lid-dom"/>
</dbReference>
<dbReference type="InterPro" id="IPR000850">
    <property type="entry name" value="Adenylat/UMP-CMP_kin"/>
</dbReference>
<evidence type="ECO:0000259" key="5">
    <source>
        <dbReference type="Pfam" id="PF05191"/>
    </source>
</evidence>
<keyword evidence="3 4" id="KW-0418">Kinase</keyword>
<gene>
    <name evidence="6" type="ORF">WR25_02861</name>
</gene>
<comment type="similarity">
    <text evidence="4">Belongs to the adenylate kinase family.</text>
</comment>
<feature type="domain" description="Adenylate kinase active site lid" evidence="5">
    <location>
        <begin position="123"/>
        <end position="157"/>
    </location>
</feature>
<dbReference type="Pfam" id="PF05191">
    <property type="entry name" value="ADK_lid"/>
    <property type="match status" value="1"/>
</dbReference>
<dbReference type="CDD" id="cd01428">
    <property type="entry name" value="ADK"/>
    <property type="match status" value="1"/>
</dbReference>
<dbReference type="Pfam" id="PF00406">
    <property type="entry name" value="ADK"/>
    <property type="match status" value="1"/>
</dbReference>
<dbReference type="STRING" id="2018661.A0A2A2KQ33"/>
<dbReference type="Proteomes" id="UP000218231">
    <property type="component" value="Unassembled WGS sequence"/>
</dbReference>
<evidence type="ECO:0000313" key="7">
    <source>
        <dbReference type="Proteomes" id="UP000218231"/>
    </source>
</evidence>
<dbReference type="InterPro" id="IPR027417">
    <property type="entry name" value="P-loop_NTPase"/>
</dbReference>
<reference evidence="6 7" key="1">
    <citation type="journal article" date="2017" name="Curr. Biol.">
        <title>Genome architecture and evolution of a unichromosomal asexual nematode.</title>
        <authorList>
            <person name="Fradin H."/>
            <person name="Zegar C."/>
            <person name="Gutwein M."/>
            <person name="Lucas J."/>
            <person name="Kovtun M."/>
            <person name="Corcoran D."/>
            <person name="Baugh L.R."/>
            <person name="Kiontke K."/>
            <person name="Gunsalus K."/>
            <person name="Fitch D.H."/>
            <person name="Piano F."/>
        </authorList>
    </citation>
    <scope>NUCLEOTIDE SEQUENCE [LARGE SCALE GENOMIC DNA]</scope>
    <source>
        <strain evidence="6">PF1309</strain>
    </source>
</reference>
<proteinExistence type="inferred from homology"/>
<accession>A0A2A2KQ33</accession>
<dbReference type="GO" id="GO:0004017">
    <property type="term" value="F:AMP kinase activity"/>
    <property type="evidence" value="ECO:0007669"/>
    <property type="project" value="InterPro"/>
</dbReference>
<dbReference type="AlphaFoldDB" id="A0A2A2KQ33"/>
<organism evidence="6 7">
    <name type="scientific">Diploscapter pachys</name>
    <dbReference type="NCBI Taxonomy" id="2018661"/>
    <lineage>
        <taxon>Eukaryota</taxon>
        <taxon>Metazoa</taxon>
        <taxon>Ecdysozoa</taxon>
        <taxon>Nematoda</taxon>
        <taxon>Chromadorea</taxon>
        <taxon>Rhabditida</taxon>
        <taxon>Rhabditina</taxon>
        <taxon>Rhabditomorpha</taxon>
        <taxon>Rhabditoidea</taxon>
        <taxon>Rhabditidae</taxon>
        <taxon>Diploscapter</taxon>
    </lineage>
</organism>
<evidence type="ECO:0000256" key="2">
    <source>
        <dbReference type="ARBA" id="ARBA00022741"/>
    </source>
</evidence>
<sequence length="222" mass="25373">MYRVLLTGPAGSGKNTICKLIVKECDQFGCFSAGDIIRDHIQKGTEFGQRAQSFLNKGEHVPDSMINGLLINELKKAPSKLILNGYPRNLNQVKQVEEFCPLNLVVALKLDKKILMDRLSKQLVHPASGRAYNLNFNPPKVEGKDDITGEPLFPRLDDQMEIARRRIEIYDKTETKVVDYYRSGNSNLRIEIFLKRFTKVMLSFSKIITCQKKDEKILEKII</sequence>
<dbReference type="PANTHER" id="PTHR23359">
    <property type="entry name" value="NUCLEOTIDE KINASE"/>
    <property type="match status" value="1"/>
</dbReference>
<dbReference type="PRINTS" id="PR00094">
    <property type="entry name" value="ADENYLTKNASE"/>
</dbReference>
<dbReference type="Gene3D" id="3.40.50.300">
    <property type="entry name" value="P-loop containing nucleotide triphosphate hydrolases"/>
    <property type="match status" value="1"/>
</dbReference>